<keyword evidence="3" id="KW-1185">Reference proteome</keyword>
<proteinExistence type="predicted"/>
<dbReference type="Proteomes" id="UP000631670">
    <property type="component" value="Unassembled WGS sequence"/>
</dbReference>
<accession>A0ABR9HZF0</accession>
<name>A0ABR9HZF0_9PSEU</name>
<sequence>MYELRCACGIRPYQHTVPLTQRSRKRTHQGNGTTPTAVPEGNTSQFNRRL</sequence>
<dbReference type="EMBL" id="JADBEG010000001">
    <property type="protein sequence ID" value="MBE1496317.1"/>
    <property type="molecule type" value="Genomic_DNA"/>
</dbReference>
<evidence type="ECO:0000313" key="2">
    <source>
        <dbReference type="EMBL" id="MBE1496317.1"/>
    </source>
</evidence>
<feature type="compositionally biased region" description="Polar residues" evidence="1">
    <location>
        <begin position="29"/>
        <end position="50"/>
    </location>
</feature>
<comment type="caution">
    <text evidence="2">The sequence shown here is derived from an EMBL/GenBank/DDBJ whole genome shotgun (WGS) entry which is preliminary data.</text>
</comment>
<protein>
    <submittedName>
        <fullName evidence="2">Uncharacterized protein</fullName>
    </submittedName>
</protein>
<feature type="region of interest" description="Disordered" evidence="1">
    <location>
        <begin position="18"/>
        <end position="50"/>
    </location>
</feature>
<organism evidence="2 3">
    <name type="scientific">Amycolatopsis lexingtonensis</name>
    <dbReference type="NCBI Taxonomy" id="218822"/>
    <lineage>
        <taxon>Bacteria</taxon>
        <taxon>Bacillati</taxon>
        <taxon>Actinomycetota</taxon>
        <taxon>Actinomycetes</taxon>
        <taxon>Pseudonocardiales</taxon>
        <taxon>Pseudonocardiaceae</taxon>
        <taxon>Amycolatopsis</taxon>
    </lineage>
</organism>
<evidence type="ECO:0000256" key="1">
    <source>
        <dbReference type="SAM" id="MobiDB-lite"/>
    </source>
</evidence>
<reference evidence="2 3" key="1">
    <citation type="submission" date="2020-10" db="EMBL/GenBank/DDBJ databases">
        <title>Sequencing the genomes of 1000 actinobacteria strains.</title>
        <authorList>
            <person name="Klenk H.-P."/>
        </authorList>
    </citation>
    <scope>NUCLEOTIDE SEQUENCE [LARGE SCALE GENOMIC DNA]</scope>
    <source>
        <strain evidence="2 3">DSM 44653</strain>
    </source>
</reference>
<evidence type="ECO:0000313" key="3">
    <source>
        <dbReference type="Proteomes" id="UP000631670"/>
    </source>
</evidence>
<gene>
    <name evidence="2" type="ORF">H4696_003417</name>
</gene>